<evidence type="ECO:0000313" key="4">
    <source>
        <dbReference type="Proteomes" id="UP000194151"/>
    </source>
</evidence>
<evidence type="ECO:0000313" key="3">
    <source>
        <dbReference type="EMBL" id="ARP80674.1"/>
    </source>
</evidence>
<protein>
    <recommendedName>
        <fullName evidence="5">DUF748 domain-containing protein</fullName>
    </recommendedName>
</protein>
<feature type="transmembrane region" description="Helical" evidence="2">
    <location>
        <begin position="97"/>
        <end position="118"/>
    </location>
</feature>
<evidence type="ECO:0000256" key="2">
    <source>
        <dbReference type="SAM" id="Phobius"/>
    </source>
</evidence>
<proteinExistence type="predicted"/>
<evidence type="ECO:0008006" key="5">
    <source>
        <dbReference type="Google" id="ProtNLM"/>
    </source>
</evidence>
<dbReference type="Proteomes" id="UP000194151">
    <property type="component" value="Chromosome"/>
</dbReference>
<keyword evidence="4" id="KW-1185">Reference proteome</keyword>
<dbReference type="Pfam" id="PF05359">
    <property type="entry name" value="DUF748"/>
    <property type="match status" value="1"/>
</dbReference>
<dbReference type="InterPro" id="IPR052894">
    <property type="entry name" value="AsmA-related"/>
</dbReference>
<dbReference type="AlphaFoldDB" id="A0A1W6YI52"/>
<keyword evidence="2" id="KW-0812">Transmembrane</keyword>
<feature type="region of interest" description="Disordered" evidence="1">
    <location>
        <begin position="219"/>
        <end position="240"/>
    </location>
</feature>
<name>A0A1W6YI52_9BORD</name>
<dbReference type="InterPro" id="IPR008023">
    <property type="entry name" value="DUF748"/>
</dbReference>
<keyword evidence="2" id="KW-1133">Transmembrane helix</keyword>
<gene>
    <name evidence="3" type="ORF">CAL12_07355</name>
</gene>
<sequence length="457" mass="49417">MRDGLRNQCKFFIGIHAGPCRRRLPRAPAVGRVAGHPSTVIPPAGRRGGLPPDSTIWIDLPSFPYEHTIFMCLSGRTLLASGHPASLKTRTPMTKPVKILIVVVLLIAVAAVGALHVASRLVVSRIQDMMGDKGHAAHIDVGWTEIVLQDVEIGAPPDWPSRQTLRAARVTMEPDWRALLSDRLDIRRVVVSDYYVSILRSADGSLQILPTLRQRARERAEARGDAQTDDQGRPKRETSIGKLILDKGRLDFFDARVVKTPYRVPFENVHAEVGPLHAPANDAHTEIKMQGQLVGKQRRGTVTVNGWLALPSHDADMRTTTTGADVAVLAPYLQRHAPSILTAGQMDLDMTTRVQNQQLSAQGKAKLRDLDFSGGGLGSLPRKAVMAALEDRKGEVNFEFTLQGSLKDPKFSLTDDVSTRIVGGFAKAIGVSVEGVAEGVGSAVKGLGGAIGELLGK</sequence>
<keyword evidence="2" id="KW-0472">Membrane</keyword>
<reference evidence="3 4" key="1">
    <citation type="submission" date="2017-05" db="EMBL/GenBank/DDBJ databases">
        <title>Complete and WGS of Bordetella genogroups.</title>
        <authorList>
            <person name="Spilker T."/>
            <person name="LiPuma J."/>
        </authorList>
    </citation>
    <scope>NUCLEOTIDE SEQUENCE [LARGE SCALE GENOMIC DNA]</scope>
    <source>
        <strain evidence="3 4">AU19157</strain>
    </source>
</reference>
<dbReference type="STRING" id="1416806.CAL12_07355"/>
<dbReference type="PANTHER" id="PTHR30441">
    <property type="entry name" value="DUF748 DOMAIN-CONTAINING PROTEIN"/>
    <property type="match status" value="1"/>
</dbReference>
<dbReference type="KEGG" id="bgv:CAL12_07355"/>
<dbReference type="GO" id="GO:0005886">
    <property type="term" value="C:plasma membrane"/>
    <property type="evidence" value="ECO:0007669"/>
    <property type="project" value="TreeGrafter"/>
</dbReference>
<dbReference type="EMBL" id="CP021108">
    <property type="protein sequence ID" value="ARP80674.1"/>
    <property type="molecule type" value="Genomic_DNA"/>
</dbReference>
<dbReference type="PANTHER" id="PTHR30441:SF8">
    <property type="entry name" value="DUF748 DOMAIN-CONTAINING PROTEIN"/>
    <property type="match status" value="1"/>
</dbReference>
<dbReference type="GO" id="GO:0090313">
    <property type="term" value="P:regulation of protein targeting to membrane"/>
    <property type="evidence" value="ECO:0007669"/>
    <property type="project" value="TreeGrafter"/>
</dbReference>
<organism evidence="3 4">
    <name type="scientific">Bordetella genomosp. 8</name>
    <dbReference type="NCBI Taxonomy" id="1416806"/>
    <lineage>
        <taxon>Bacteria</taxon>
        <taxon>Pseudomonadati</taxon>
        <taxon>Pseudomonadota</taxon>
        <taxon>Betaproteobacteria</taxon>
        <taxon>Burkholderiales</taxon>
        <taxon>Alcaligenaceae</taxon>
        <taxon>Bordetella</taxon>
    </lineage>
</organism>
<evidence type="ECO:0000256" key="1">
    <source>
        <dbReference type="SAM" id="MobiDB-lite"/>
    </source>
</evidence>
<accession>A0A1W6YI52</accession>